<dbReference type="EMBL" id="JACHOQ010000001">
    <property type="protein sequence ID" value="MBB5738488.1"/>
    <property type="molecule type" value="Genomic_DNA"/>
</dbReference>
<evidence type="ECO:0008006" key="4">
    <source>
        <dbReference type="Google" id="ProtNLM"/>
    </source>
</evidence>
<comment type="caution">
    <text evidence="2">The sequence shown here is derived from an EMBL/GenBank/DDBJ whole genome shotgun (WGS) entry which is preliminary data.</text>
</comment>
<dbReference type="RefSeq" id="WP_260171131.1">
    <property type="nucleotide sequence ID" value="NZ_JACHOQ010000001.1"/>
</dbReference>
<reference evidence="2 3" key="1">
    <citation type="submission" date="2020-08" db="EMBL/GenBank/DDBJ databases">
        <title>Genomic Encyclopedia of Type Strains, Phase IV (KMG-IV): sequencing the most valuable type-strain genomes for metagenomic binning, comparative biology and taxonomic classification.</title>
        <authorList>
            <person name="Goeker M."/>
        </authorList>
    </citation>
    <scope>NUCLEOTIDE SEQUENCE [LARGE SCALE GENOMIC DNA]</scope>
    <source>
        <strain evidence="2 3">DSM 4731</strain>
    </source>
</reference>
<proteinExistence type="predicted"/>
<dbReference type="AlphaFoldDB" id="A0A7W9C3L6"/>
<feature type="compositionally biased region" description="Pro residues" evidence="1">
    <location>
        <begin position="246"/>
        <end position="256"/>
    </location>
</feature>
<protein>
    <recommendedName>
        <fullName evidence="4">NYN domain-containing protein</fullName>
    </recommendedName>
</protein>
<evidence type="ECO:0000256" key="1">
    <source>
        <dbReference type="SAM" id="MobiDB-lite"/>
    </source>
</evidence>
<accession>A0A7W9C3L6</accession>
<organism evidence="2 3">
    <name type="scientific">Brevundimonas aurantiaca</name>
    <dbReference type="NCBI Taxonomy" id="74316"/>
    <lineage>
        <taxon>Bacteria</taxon>
        <taxon>Pseudomonadati</taxon>
        <taxon>Pseudomonadota</taxon>
        <taxon>Alphaproteobacteria</taxon>
        <taxon>Caulobacterales</taxon>
        <taxon>Caulobacteraceae</taxon>
        <taxon>Brevundimonas</taxon>
    </lineage>
</organism>
<feature type="region of interest" description="Disordered" evidence="1">
    <location>
        <begin position="240"/>
        <end position="266"/>
    </location>
</feature>
<evidence type="ECO:0000313" key="3">
    <source>
        <dbReference type="Proteomes" id="UP000527324"/>
    </source>
</evidence>
<keyword evidence="3" id="KW-1185">Reference proteome</keyword>
<name>A0A7W9C3L6_9CAUL</name>
<gene>
    <name evidence="2" type="ORF">GGQ93_000179</name>
</gene>
<sequence length="274" mass="30429">MGTGGQQSKGRRWGQHRGRIRVADGALRPFGPRDLTPPFLKRRAILYVDGYNLFHALLNQKRREWLWLDLQALGRGLIDPTERLAGVVWVSAHKPQSRSRMEALFRYEAALRARKVRCLMGHFIVHGEHCRACGNVWSASTEKQSDVNLALAVADDVAANRVDSVYLLTTDGDHAATVRYVREAYPEKRIVSVAPPGRAHNRQIAAWTDELVGIGPNLLAGSMLPDRLKTARGWVERPEAWSARPSLPPPPDPPPTNDAGKTKAGHLRLVVSNA</sequence>
<dbReference type="Proteomes" id="UP000527324">
    <property type="component" value="Unassembled WGS sequence"/>
</dbReference>
<dbReference type="Gene3D" id="3.40.50.1010">
    <property type="entry name" value="5'-nuclease"/>
    <property type="match status" value="1"/>
</dbReference>
<evidence type="ECO:0000313" key="2">
    <source>
        <dbReference type="EMBL" id="MBB5738488.1"/>
    </source>
</evidence>